<comment type="caution">
    <text evidence="1">The sequence shown here is derived from an EMBL/GenBank/DDBJ whole genome shotgun (WGS) entry which is preliminary data.</text>
</comment>
<dbReference type="Proteomes" id="UP000680304">
    <property type="component" value="Unassembled WGS sequence"/>
</dbReference>
<dbReference type="EMBL" id="BOVJ01000113">
    <property type="protein sequence ID" value="GIQ64940.1"/>
    <property type="molecule type" value="Genomic_DNA"/>
</dbReference>
<sequence>MDRFPGWRISAKPIVHAGRPQLGTVYVTAGGTMLAELSGGGEVGDMTMLSGGRKDRKYFPFPVNTASLRLIKR</sequence>
<keyword evidence="2" id="KW-1185">Reference proteome</keyword>
<gene>
    <name evidence="1" type="ORF">PACILC2_35080</name>
</gene>
<evidence type="ECO:0000313" key="1">
    <source>
        <dbReference type="EMBL" id="GIQ64940.1"/>
    </source>
</evidence>
<organism evidence="1 2">
    <name type="scientific">Paenibacillus cisolokensis</name>
    <dbReference type="NCBI Taxonomy" id="1658519"/>
    <lineage>
        <taxon>Bacteria</taxon>
        <taxon>Bacillati</taxon>
        <taxon>Bacillota</taxon>
        <taxon>Bacilli</taxon>
        <taxon>Bacillales</taxon>
        <taxon>Paenibacillaceae</taxon>
        <taxon>Paenibacillus</taxon>
    </lineage>
</organism>
<reference evidence="1 2" key="1">
    <citation type="submission" date="2021-04" db="EMBL/GenBank/DDBJ databases">
        <title>Draft genome sequence of Paenibacillus cisolokensis, LC2-13A.</title>
        <authorList>
            <person name="Uke A."/>
            <person name="Chhe C."/>
            <person name="Baramee S."/>
            <person name="Kosugi A."/>
        </authorList>
    </citation>
    <scope>NUCLEOTIDE SEQUENCE [LARGE SCALE GENOMIC DNA]</scope>
    <source>
        <strain evidence="1 2">LC2-13A</strain>
    </source>
</reference>
<proteinExistence type="predicted"/>
<name>A0ABQ4N9S9_9BACL</name>
<dbReference type="RefSeq" id="WP_213529418.1">
    <property type="nucleotide sequence ID" value="NZ_BOVJ01000113.1"/>
</dbReference>
<accession>A0ABQ4N9S9</accession>
<protein>
    <submittedName>
        <fullName evidence="1">Uncharacterized protein</fullName>
    </submittedName>
</protein>
<evidence type="ECO:0000313" key="2">
    <source>
        <dbReference type="Proteomes" id="UP000680304"/>
    </source>
</evidence>